<feature type="chain" id="PRO_5046879105" description="Conjugal transfer protein TrbM" evidence="1">
    <location>
        <begin position="24"/>
        <end position="242"/>
    </location>
</feature>
<evidence type="ECO:0000256" key="1">
    <source>
        <dbReference type="SAM" id="SignalP"/>
    </source>
</evidence>
<dbReference type="Pfam" id="PF07424">
    <property type="entry name" value="TrbM"/>
    <property type="match status" value="1"/>
</dbReference>
<proteinExistence type="predicted"/>
<evidence type="ECO:0000313" key="2">
    <source>
        <dbReference type="EMBL" id="TWO29128.1"/>
    </source>
</evidence>
<comment type="caution">
    <text evidence="2">The sequence shown here is derived from an EMBL/GenBank/DDBJ whole genome shotgun (WGS) entry which is preliminary data.</text>
</comment>
<dbReference type="RefSeq" id="WP_096015317.1">
    <property type="nucleotide sequence ID" value="NZ_CAKOEJ010000024.1"/>
</dbReference>
<evidence type="ECO:0008006" key="4">
    <source>
        <dbReference type="Google" id="ProtNLM"/>
    </source>
</evidence>
<dbReference type="InterPro" id="IPR009989">
    <property type="entry name" value="TrbM"/>
</dbReference>
<keyword evidence="1" id="KW-0732">Signal</keyword>
<protein>
    <recommendedName>
        <fullName evidence="4">Conjugal transfer protein TrbM</fullName>
    </recommendedName>
</protein>
<sequence length="242" mass="28285">MNKKANLAIMIMLSSLFALHLNANDVLTGDRKTACEVLLCLSSGQRPSECNPPLARFFAIKAKKPWKTLQMRRDFLALCPTDTGNTSQEVIMSDLKDIIASVNPDECKPEYLNTQLQYTDKNQQIIYYVNGVMRIENKIQKYTRINPSMPQFCYNLINHQYTDYQMPKYSCDGKYYTILDFNLGYSLESVTREEYNNLPADEKYENSYNKTYDCGGDGYRECVDHYEYYYKKQNIKKDCWGY</sequence>
<dbReference type="EMBL" id="VOAV01000018">
    <property type="protein sequence ID" value="TWO29128.1"/>
    <property type="molecule type" value="Genomic_DNA"/>
</dbReference>
<accession>A0ABY3G989</accession>
<name>A0ABY3G989_9BACT</name>
<dbReference type="Proteomes" id="UP000321599">
    <property type="component" value="Unassembled WGS sequence"/>
</dbReference>
<evidence type="ECO:0000313" key="3">
    <source>
        <dbReference type="Proteomes" id="UP000321599"/>
    </source>
</evidence>
<feature type="signal peptide" evidence="1">
    <location>
        <begin position="1"/>
        <end position="23"/>
    </location>
</feature>
<keyword evidence="3" id="KW-1185">Reference proteome</keyword>
<organism evidence="2 3">
    <name type="scientific">Campylobacter lanienae</name>
    <dbReference type="NCBI Taxonomy" id="75658"/>
    <lineage>
        <taxon>Bacteria</taxon>
        <taxon>Pseudomonadati</taxon>
        <taxon>Campylobacterota</taxon>
        <taxon>Epsilonproteobacteria</taxon>
        <taxon>Campylobacterales</taxon>
        <taxon>Campylobacteraceae</taxon>
        <taxon>Campylobacter</taxon>
    </lineage>
</organism>
<reference evidence="2 3" key="1">
    <citation type="submission" date="2019-07" db="EMBL/GenBank/DDBJ databases">
        <title>Rapid identification of Enteric Bacteria from Whole Genome Sequences (WGS) using Average Nucleotide Identity (ANI).</title>
        <authorList>
            <person name="Lane C."/>
        </authorList>
    </citation>
    <scope>NUCLEOTIDE SEQUENCE [LARGE SCALE GENOMIC DNA]</scope>
    <source>
        <strain evidence="2 3">2013D-9588</strain>
    </source>
</reference>
<gene>
    <name evidence="2" type="ORF">XK09_03945</name>
</gene>